<dbReference type="eggNOG" id="COG2142">
    <property type="taxonomic scope" value="Bacteria"/>
</dbReference>
<evidence type="ECO:0000256" key="13">
    <source>
        <dbReference type="ARBA" id="ARBA00022989"/>
    </source>
</evidence>
<evidence type="ECO:0000256" key="2">
    <source>
        <dbReference type="ARBA" id="ARBA00004050"/>
    </source>
</evidence>
<evidence type="ECO:0000256" key="9">
    <source>
        <dbReference type="ARBA" id="ARBA00022617"/>
    </source>
</evidence>
<feature type="transmembrane region" description="Helical" evidence="16">
    <location>
        <begin position="21"/>
        <end position="46"/>
    </location>
</feature>
<protein>
    <recommendedName>
        <fullName evidence="6">Succinate dehydrogenase hydrophobic membrane anchor subunit</fullName>
    </recommendedName>
</protein>
<dbReference type="STRING" id="990285.RGCCGE502_16840"/>
<comment type="subcellular location">
    <subcellularLocation>
        <location evidence="3">Membrane</location>
        <topology evidence="3">Multi-pass membrane protein</topology>
    </subcellularLocation>
</comment>
<dbReference type="GO" id="GO:0046872">
    <property type="term" value="F:metal ion binding"/>
    <property type="evidence" value="ECO:0007669"/>
    <property type="project" value="UniProtKB-KW"/>
</dbReference>
<sequence length="127" mass="13730">MTTPLGRVRGLGSAKGGTGPYVLKQASGLALGILTPYLVGIGIYLFGRDREFVVTAIGSFWIGPALLGFIILSAIHMDLGMRVIIEDYVHGHARKLALLFLNSAFTWAVCLVCVFAILLMMFESARL</sequence>
<dbReference type="SUPFAM" id="SSF81343">
    <property type="entry name" value="Fumarate reductase respiratory complex transmembrane subunits"/>
    <property type="match status" value="1"/>
</dbReference>
<feature type="transmembrane region" description="Helical" evidence="16">
    <location>
        <begin position="52"/>
        <end position="75"/>
    </location>
</feature>
<reference evidence="17 18" key="1">
    <citation type="journal article" date="2012" name="J. Bacteriol.">
        <title>Genome sequence of Rhizobium grahamii CCGE502, a broad-host-range symbiont with low nodulation competitiveness in Phaseolus vulgaris.</title>
        <authorList>
            <person name="Althabegoiti M.J."/>
            <person name="Lozano L."/>
            <person name="Torres-Tejerizo G."/>
            <person name="Ormeno-Orrillo E."/>
            <person name="Rogel M.A."/>
            <person name="Gonzalez V."/>
            <person name="Martinez-Romero E."/>
        </authorList>
    </citation>
    <scope>NUCLEOTIDE SEQUENCE [LARGE SCALE GENOMIC DNA]</scope>
    <source>
        <strain evidence="17 18">CCGE 502</strain>
    </source>
</reference>
<comment type="subunit">
    <text evidence="5">Part of an enzyme complex containing four subunits: a flavoprotein, an iron-sulfur protein, plus two membrane-anchoring proteins, SdhC and SdhD.</text>
</comment>
<dbReference type="InterPro" id="IPR034804">
    <property type="entry name" value="SQR/QFR_C/D"/>
</dbReference>
<evidence type="ECO:0000256" key="16">
    <source>
        <dbReference type="SAM" id="Phobius"/>
    </source>
</evidence>
<comment type="function">
    <text evidence="2">Membrane-anchoring subunit of succinate dehydrogenase (SDH).</text>
</comment>
<feature type="transmembrane region" description="Helical" evidence="16">
    <location>
        <begin position="96"/>
        <end position="122"/>
    </location>
</feature>
<evidence type="ECO:0000256" key="12">
    <source>
        <dbReference type="ARBA" id="ARBA00022982"/>
    </source>
</evidence>
<accession>S3HG62</accession>
<evidence type="ECO:0000256" key="3">
    <source>
        <dbReference type="ARBA" id="ARBA00004141"/>
    </source>
</evidence>
<dbReference type="InterPro" id="IPR000701">
    <property type="entry name" value="SuccDH_FuR_B_TM-su"/>
</dbReference>
<dbReference type="GO" id="GO:0016020">
    <property type="term" value="C:membrane"/>
    <property type="evidence" value="ECO:0007669"/>
    <property type="project" value="UniProtKB-SubCell"/>
</dbReference>
<comment type="caution">
    <text evidence="17">The sequence shown here is derived from an EMBL/GenBank/DDBJ whole genome shotgun (WGS) entry which is preliminary data.</text>
</comment>
<evidence type="ECO:0000256" key="1">
    <source>
        <dbReference type="ARBA" id="ARBA00001971"/>
    </source>
</evidence>
<comment type="cofactor">
    <cofactor evidence="1">
        <name>heme</name>
        <dbReference type="ChEBI" id="CHEBI:30413"/>
    </cofactor>
</comment>
<keyword evidence="13 16" id="KW-1133">Transmembrane helix</keyword>
<evidence type="ECO:0000256" key="10">
    <source>
        <dbReference type="ARBA" id="ARBA00022692"/>
    </source>
</evidence>
<evidence type="ECO:0000256" key="4">
    <source>
        <dbReference type="ARBA" id="ARBA00005163"/>
    </source>
</evidence>
<dbReference type="InterPro" id="IPR014312">
    <property type="entry name" value="Succ_DH_anchor"/>
</dbReference>
<keyword evidence="12" id="KW-0249">Electron transport</keyword>
<keyword evidence="7" id="KW-0813">Transport</keyword>
<dbReference type="Proteomes" id="UP000014411">
    <property type="component" value="Unassembled WGS sequence"/>
</dbReference>
<comment type="pathway">
    <text evidence="4">Carbohydrate metabolism; tricarboxylic acid cycle.</text>
</comment>
<evidence type="ECO:0000256" key="7">
    <source>
        <dbReference type="ARBA" id="ARBA00022448"/>
    </source>
</evidence>
<dbReference type="GO" id="GO:0006099">
    <property type="term" value="P:tricarboxylic acid cycle"/>
    <property type="evidence" value="ECO:0007669"/>
    <property type="project" value="UniProtKB-UniPathway"/>
</dbReference>
<evidence type="ECO:0000313" key="18">
    <source>
        <dbReference type="Proteomes" id="UP000014411"/>
    </source>
</evidence>
<keyword evidence="9" id="KW-0349">Heme</keyword>
<dbReference type="HOGENOM" id="CLU_151315_0_0_5"/>
<keyword evidence="8" id="KW-0816">Tricarboxylic acid cycle</keyword>
<dbReference type="AlphaFoldDB" id="S3HG62"/>
<evidence type="ECO:0000256" key="6">
    <source>
        <dbReference type="ARBA" id="ARBA00019425"/>
    </source>
</evidence>
<keyword evidence="10 16" id="KW-0812">Transmembrane</keyword>
<evidence type="ECO:0000256" key="15">
    <source>
        <dbReference type="ARBA" id="ARBA00023136"/>
    </source>
</evidence>
<name>S3HG62_9HYPH</name>
<dbReference type="UniPathway" id="UPA00223"/>
<dbReference type="EMBL" id="AEYE02000017">
    <property type="protein sequence ID" value="EPE97050.1"/>
    <property type="molecule type" value="Genomic_DNA"/>
</dbReference>
<keyword evidence="18" id="KW-1185">Reference proteome</keyword>
<dbReference type="Pfam" id="PF01127">
    <property type="entry name" value="Sdh_cyt"/>
    <property type="match status" value="1"/>
</dbReference>
<keyword evidence="11" id="KW-0479">Metal-binding</keyword>
<dbReference type="GO" id="GO:0020037">
    <property type="term" value="F:heme binding"/>
    <property type="evidence" value="ECO:0007669"/>
    <property type="project" value="InterPro"/>
</dbReference>
<dbReference type="NCBIfam" id="TIGR02968">
    <property type="entry name" value="succ_dehyd_anc"/>
    <property type="match status" value="1"/>
</dbReference>
<evidence type="ECO:0000256" key="8">
    <source>
        <dbReference type="ARBA" id="ARBA00022532"/>
    </source>
</evidence>
<proteinExistence type="predicted"/>
<evidence type="ECO:0000256" key="14">
    <source>
        <dbReference type="ARBA" id="ARBA00023004"/>
    </source>
</evidence>
<evidence type="ECO:0000313" key="17">
    <source>
        <dbReference type="EMBL" id="EPE97050.1"/>
    </source>
</evidence>
<keyword evidence="15 16" id="KW-0472">Membrane</keyword>
<dbReference type="RefSeq" id="WP_016555363.1">
    <property type="nucleotide sequence ID" value="NZ_AEYE02000017.1"/>
</dbReference>
<gene>
    <name evidence="17" type="ORF">RGCCGE502_16840</name>
</gene>
<evidence type="ECO:0000256" key="5">
    <source>
        <dbReference type="ARBA" id="ARBA00011558"/>
    </source>
</evidence>
<evidence type="ECO:0000256" key="11">
    <source>
        <dbReference type="ARBA" id="ARBA00022723"/>
    </source>
</evidence>
<organism evidence="17 18">
    <name type="scientific">Rhizobium grahamii CCGE 502</name>
    <dbReference type="NCBI Taxonomy" id="990285"/>
    <lineage>
        <taxon>Bacteria</taxon>
        <taxon>Pseudomonadati</taxon>
        <taxon>Pseudomonadota</taxon>
        <taxon>Alphaproteobacteria</taxon>
        <taxon>Hyphomicrobiales</taxon>
        <taxon>Rhizobiaceae</taxon>
        <taxon>Rhizobium/Agrobacterium group</taxon>
        <taxon>Rhizobium</taxon>
    </lineage>
</organism>
<dbReference type="Gene3D" id="1.20.1300.10">
    <property type="entry name" value="Fumarate reductase/succinate dehydrogenase, transmembrane subunit"/>
    <property type="match status" value="1"/>
</dbReference>
<keyword evidence="14" id="KW-0408">Iron</keyword>